<evidence type="ECO:0000259" key="1">
    <source>
        <dbReference type="Pfam" id="PF22818"/>
    </source>
</evidence>
<evidence type="ECO:0000313" key="3">
    <source>
        <dbReference type="Proteomes" id="UP000248745"/>
    </source>
</evidence>
<feature type="domain" description="ApeI dehydratase-like" evidence="1">
    <location>
        <begin position="13"/>
        <end position="100"/>
    </location>
</feature>
<gene>
    <name evidence="2" type="ORF">DN068_03895</name>
</gene>
<protein>
    <submittedName>
        <fullName evidence="2">3-hydroxyacyl-ACP dehydratase</fullName>
    </submittedName>
</protein>
<dbReference type="Proteomes" id="UP000248745">
    <property type="component" value="Unassembled WGS sequence"/>
</dbReference>
<dbReference type="SUPFAM" id="SSF54637">
    <property type="entry name" value="Thioesterase/thiol ester dehydrase-isomerase"/>
    <property type="match status" value="1"/>
</dbReference>
<keyword evidence="3" id="KW-1185">Reference proteome</keyword>
<sequence>MLMNDFYTVHDLKQEENTVTGKILFNQQHEIFKGHFPGQPVVPGVCTMQIVKEIVAQQTGTTLTIRNTGQVKFLQLILPEVAPVFTISWKIAGNELSVDASFKNDQTAIFKMTAQMEAAKQQFG</sequence>
<evidence type="ECO:0000313" key="2">
    <source>
        <dbReference type="EMBL" id="PZF74167.1"/>
    </source>
</evidence>
<comment type="caution">
    <text evidence="2">The sequence shown here is derived from an EMBL/GenBank/DDBJ whole genome shotgun (WGS) entry which is preliminary data.</text>
</comment>
<dbReference type="InterPro" id="IPR054545">
    <property type="entry name" value="ApeI-like"/>
</dbReference>
<dbReference type="Pfam" id="PF22818">
    <property type="entry name" value="ApeI-like"/>
    <property type="match status" value="1"/>
</dbReference>
<dbReference type="Gene3D" id="3.10.129.10">
    <property type="entry name" value="Hotdog Thioesterase"/>
    <property type="match status" value="1"/>
</dbReference>
<accession>A0A2W2BE55</accession>
<dbReference type="AlphaFoldDB" id="A0A2W2BE55"/>
<dbReference type="OrthoDB" id="9772788at2"/>
<name>A0A2W2BE55_9BACT</name>
<dbReference type="InterPro" id="IPR029069">
    <property type="entry name" value="HotDog_dom_sf"/>
</dbReference>
<organism evidence="2 3">
    <name type="scientific">Taibaiella soli</name>
    <dbReference type="NCBI Taxonomy" id="1649169"/>
    <lineage>
        <taxon>Bacteria</taxon>
        <taxon>Pseudomonadati</taxon>
        <taxon>Bacteroidota</taxon>
        <taxon>Chitinophagia</taxon>
        <taxon>Chitinophagales</taxon>
        <taxon>Chitinophagaceae</taxon>
        <taxon>Taibaiella</taxon>
    </lineage>
</organism>
<dbReference type="EMBL" id="QKTW01000006">
    <property type="protein sequence ID" value="PZF74167.1"/>
    <property type="molecule type" value="Genomic_DNA"/>
</dbReference>
<reference evidence="2 3" key="1">
    <citation type="submission" date="2018-06" db="EMBL/GenBank/DDBJ databases">
        <title>Mucibacter soli gen. nov., sp. nov., a new member of the family Chitinophagaceae producing mucin.</title>
        <authorList>
            <person name="Kim M.-K."/>
            <person name="Park S."/>
            <person name="Kim T.-S."/>
            <person name="Joung Y."/>
            <person name="Han J.-H."/>
            <person name="Kim S.B."/>
        </authorList>
    </citation>
    <scope>NUCLEOTIDE SEQUENCE [LARGE SCALE GENOMIC DNA]</scope>
    <source>
        <strain evidence="2 3">R1-15</strain>
    </source>
</reference>
<proteinExistence type="predicted"/>